<sequence>MWYTSHKSRHERRGRLRAPQNDAVSLDATKRQASGTQNDAITSHAERGEPKHIRRGELCAYGTR</sequence>
<accession>A0A498I844</accession>
<dbReference type="EMBL" id="RDQH01000339">
    <property type="protein sequence ID" value="RXH79410.1"/>
    <property type="molecule type" value="Genomic_DNA"/>
</dbReference>
<keyword evidence="3" id="KW-1185">Reference proteome</keyword>
<evidence type="ECO:0000313" key="2">
    <source>
        <dbReference type="EMBL" id="RXH79410.1"/>
    </source>
</evidence>
<evidence type="ECO:0000256" key="1">
    <source>
        <dbReference type="SAM" id="MobiDB-lite"/>
    </source>
</evidence>
<dbReference type="AlphaFoldDB" id="A0A498I844"/>
<proteinExistence type="predicted"/>
<evidence type="ECO:0000313" key="3">
    <source>
        <dbReference type="Proteomes" id="UP000290289"/>
    </source>
</evidence>
<dbReference type="Proteomes" id="UP000290289">
    <property type="component" value="Chromosome 13"/>
</dbReference>
<feature type="compositionally biased region" description="Polar residues" evidence="1">
    <location>
        <begin position="31"/>
        <end position="41"/>
    </location>
</feature>
<feature type="compositionally biased region" description="Basic and acidic residues" evidence="1">
    <location>
        <begin position="44"/>
        <end position="57"/>
    </location>
</feature>
<name>A0A498I844_MALDO</name>
<protein>
    <submittedName>
        <fullName evidence="2">Uncharacterized protein</fullName>
    </submittedName>
</protein>
<gene>
    <name evidence="2" type="ORF">DVH24_040557</name>
</gene>
<feature type="region of interest" description="Disordered" evidence="1">
    <location>
        <begin position="1"/>
        <end position="64"/>
    </location>
</feature>
<reference evidence="2 3" key="1">
    <citation type="submission" date="2018-10" db="EMBL/GenBank/DDBJ databases">
        <title>A high-quality apple genome assembly.</title>
        <authorList>
            <person name="Hu J."/>
        </authorList>
    </citation>
    <scope>NUCLEOTIDE SEQUENCE [LARGE SCALE GENOMIC DNA]</scope>
    <source>
        <strain evidence="3">cv. HFTH1</strain>
        <tissue evidence="2">Young leaf</tissue>
    </source>
</reference>
<organism evidence="2 3">
    <name type="scientific">Malus domestica</name>
    <name type="common">Apple</name>
    <name type="synonym">Pyrus malus</name>
    <dbReference type="NCBI Taxonomy" id="3750"/>
    <lineage>
        <taxon>Eukaryota</taxon>
        <taxon>Viridiplantae</taxon>
        <taxon>Streptophyta</taxon>
        <taxon>Embryophyta</taxon>
        <taxon>Tracheophyta</taxon>
        <taxon>Spermatophyta</taxon>
        <taxon>Magnoliopsida</taxon>
        <taxon>eudicotyledons</taxon>
        <taxon>Gunneridae</taxon>
        <taxon>Pentapetalae</taxon>
        <taxon>rosids</taxon>
        <taxon>fabids</taxon>
        <taxon>Rosales</taxon>
        <taxon>Rosaceae</taxon>
        <taxon>Amygdaloideae</taxon>
        <taxon>Maleae</taxon>
        <taxon>Malus</taxon>
    </lineage>
</organism>
<feature type="compositionally biased region" description="Basic residues" evidence="1">
    <location>
        <begin position="1"/>
        <end position="16"/>
    </location>
</feature>
<comment type="caution">
    <text evidence="2">The sequence shown here is derived from an EMBL/GenBank/DDBJ whole genome shotgun (WGS) entry which is preliminary data.</text>
</comment>